<dbReference type="InParanoid" id="A0A098D259"/>
<reference evidence="1 3" key="3">
    <citation type="journal article" date="2015" name="BMC Genomics">
        <title>The completed genome sequence of the pathogenic ascomycete fungus Fusarium graminearum.</title>
        <authorList>
            <person name="King R."/>
            <person name="Urban M."/>
            <person name="Hammond-Kosack M.C."/>
            <person name="Hassani-Pak K."/>
            <person name="Hammond-Kosack K.E."/>
        </authorList>
    </citation>
    <scope>NUCLEOTIDE SEQUENCE [LARGE SCALE GENOMIC DNA]</scope>
    <source>
        <strain evidence="3">ATCC MYA-4620 / CBS 123657 / FGSC 9075 / NRRL 31084 / PH-1</strain>
        <strain evidence="1">PH-1</strain>
    </source>
</reference>
<dbReference type="EnsemblFungi" id="CEF72547">
    <property type="protein sequence ID" value="CEF72547"/>
    <property type="gene ID" value="FGRRES_15074"/>
</dbReference>
<evidence type="ECO:0000313" key="2">
    <source>
        <dbReference type="EnsemblFungi" id="CEF72547"/>
    </source>
</evidence>
<sequence>MAELSGVFTKGFKAGGLVSQDLKNFLGSGSGFNVMIEDHAVKDANHLCFSCMVFPESWHA</sequence>
<dbReference type="AlphaFoldDB" id="A0A098D259"/>
<dbReference type="VEuPathDB" id="FungiDB:FGRAMPH1_01G01493"/>
<reference evidence="2 3" key="1">
    <citation type="journal article" date="2007" name="Science">
        <title>The Fusarium graminearum genome reveals a link between localized polymorphism and pathogen specialization.</title>
        <authorList>
            <person name="Cuomo C.A."/>
            <person name="Gueldener U."/>
            <person name="Xu J.-R."/>
            <person name="Trail F."/>
            <person name="Turgeon B.G."/>
            <person name="Di Pietro A."/>
            <person name="Walton J.D."/>
            <person name="Ma L.-J."/>
            <person name="Baker S.E."/>
            <person name="Rep M."/>
            <person name="Adam G."/>
            <person name="Antoniw J."/>
            <person name="Baldwin T."/>
            <person name="Calvo S.E."/>
            <person name="Chang Y.-L."/>
            <person name="DeCaprio D."/>
            <person name="Gale L.R."/>
            <person name="Gnerre S."/>
            <person name="Goswami R.S."/>
            <person name="Hammond-Kosack K."/>
            <person name="Harris L.J."/>
            <person name="Hilburn K."/>
            <person name="Kennell J.C."/>
            <person name="Kroken S."/>
            <person name="Magnuson J.K."/>
            <person name="Mannhaupt G."/>
            <person name="Mauceli E.W."/>
            <person name="Mewes H.-W."/>
            <person name="Mitterbauer R."/>
            <person name="Muehlbauer G."/>
            <person name="Muensterkoetter M."/>
            <person name="Nelson D."/>
            <person name="O'Donnell K."/>
            <person name="Ouellet T."/>
            <person name="Qi W."/>
            <person name="Quesneville H."/>
            <person name="Roncero M.I.G."/>
            <person name="Seong K.-Y."/>
            <person name="Tetko I.V."/>
            <person name="Urban M."/>
            <person name="Waalwijk C."/>
            <person name="Ward T.J."/>
            <person name="Yao J."/>
            <person name="Birren B.W."/>
            <person name="Kistler H.C."/>
        </authorList>
    </citation>
    <scope>NUCLEOTIDE SEQUENCE [LARGE SCALE GENOMIC DNA]</scope>
    <source>
        <strain evidence="3">ATCC MYA-4620 / CBS 123657 / FGSC 9075 / NRRL 31084 / PH-1</strain>
        <strain evidence="2">PH-1 / ATCC MYA-4620 / FGSC 9075 / NRRL 31084</strain>
    </source>
</reference>
<evidence type="ECO:0000313" key="1">
    <source>
        <dbReference type="EMBL" id="CEF72547.1"/>
    </source>
</evidence>
<gene>
    <name evidence="1" type="ORF">FGRAMPH1_01T01493</name>
</gene>
<proteinExistence type="predicted"/>
<reference evidence="2 3" key="2">
    <citation type="journal article" date="2010" name="Nature">
        <title>Comparative genomics reveals mobile pathogenicity chromosomes in Fusarium.</title>
        <authorList>
            <person name="Ma L.J."/>
            <person name="van der Does H.C."/>
            <person name="Borkovich K.A."/>
            <person name="Coleman J.J."/>
            <person name="Daboussi M.J."/>
            <person name="Di Pietro A."/>
            <person name="Dufresne M."/>
            <person name="Freitag M."/>
            <person name="Grabherr M."/>
            <person name="Henrissat B."/>
            <person name="Houterman P.M."/>
            <person name="Kang S."/>
            <person name="Shim W.B."/>
            <person name="Woloshuk C."/>
            <person name="Xie X."/>
            <person name="Xu J.R."/>
            <person name="Antoniw J."/>
            <person name="Baker S.E."/>
            <person name="Bluhm B.H."/>
            <person name="Breakspear A."/>
            <person name="Brown D.W."/>
            <person name="Butchko R.A."/>
            <person name="Chapman S."/>
            <person name="Coulson R."/>
            <person name="Coutinho P.M."/>
            <person name="Danchin E.G."/>
            <person name="Diener A."/>
            <person name="Gale L.R."/>
            <person name="Gardiner D.M."/>
            <person name="Goff S."/>
            <person name="Hammond-Kosack K.E."/>
            <person name="Hilburn K."/>
            <person name="Hua-Van A."/>
            <person name="Jonkers W."/>
            <person name="Kazan K."/>
            <person name="Kodira C.D."/>
            <person name="Koehrsen M."/>
            <person name="Kumar L."/>
            <person name="Lee Y.H."/>
            <person name="Li L."/>
            <person name="Manners J.M."/>
            <person name="Miranda-Saavedra D."/>
            <person name="Mukherjee M."/>
            <person name="Park G."/>
            <person name="Park J."/>
            <person name="Park S.Y."/>
            <person name="Proctor R.H."/>
            <person name="Regev A."/>
            <person name="Ruiz-Roldan M.C."/>
            <person name="Sain D."/>
            <person name="Sakthikumar S."/>
            <person name="Sykes S."/>
            <person name="Schwartz D.C."/>
            <person name="Turgeon B.G."/>
            <person name="Wapinski I."/>
            <person name="Yoder O."/>
            <person name="Young S."/>
            <person name="Zeng Q."/>
            <person name="Zhou S."/>
            <person name="Galagan J."/>
            <person name="Cuomo C.A."/>
            <person name="Kistler H.C."/>
            <person name="Rep M."/>
        </authorList>
    </citation>
    <scope>GENOME REANNOTATION</scope>
    <source>
        <strain evidence="3">ATCC MYA-4620 / CBS 123657 / FGSC 9075 / NRRL 31084 / PH-1</strain>
        <strain evidence="2">PH-1 / ATCC MYA-4620 / FGSC 9075 / NRRL 31084</strain>
    </source>
</reference>
<keyword evidence="3" id="KW-1185">Reference proteome</keyword>
<reference evidence="2" key="4">
    <citation type="submission" date="2017-01" db="UniProtKB">
        <authorList>
            <consortium name="EnsemblFungi"/>
        </authorList>
    </citation>
    <scope>IDENTIFICATION</scope>
    <source>
        <strain evidence="2">PH-1 / ATCC MYA-4620 / FGSC 9075 / NRRL 31084</strain>
    </source>
</reference>
<protein>
    <submittedName>
        <fullName evidence="1">Chromosome 1, complete genome</fullName>
    </submittedName>
</protein>
<accession>A0A0E0RMS2</accession>
<dbReference type="Proteomes" id="UP000070720">
    <property type="component" value="Chromosome 1"/>
</dbReference>
<name>A0A098D259_GIBZE</name>
<dbReference type="EMBL" id="HG970332">
    <property type="protein sequence ID" value="CEF72547.1"/>
    <property type="molecule type" value="Genomic_DNA"/>
</dbReference>
<evidence type="ECO:0000313" key="3">
    <source>
        <dbReference type="Proteomes" id="UP000070720"/>
    </source>
</evidence>
<organism evidence="1 3">
    <name type="scientific">Gibberella zeae (strain ATCC MYA-4620 / CBS 123657 / FGSC 9075 / NRRL 31084 / PH-1)</name>
    <name type="common">Wheat head blight fungus</name>
    <name type="synonym">Fusarium graminearum</name>
    <dbReference type="NCBI Taxonomy" id="229533"/>
    <lineage>
        <taxon>Eukaryota</taxon>
        <taxon>Fungi</taxon>
        <taxon>Dikarya</taxon>
        <taxon>Ascomycota</taxon>
        <taxon>Pezizomycotina</taxon>
        <taxon>Sordariomycetes</taxon>
        <taxon>Hypocreomycetidae</taxon>
        <taxon>Hypocreales</taxon>
        <taxon>Nectriaceae</taxon>
        <taxon>Fusarium</taxon>
    </lineage>
</organism>
<accession>A0A098D259</accession>